<gene>
    <name evidence="2" type="ORF">DFH08DRAFT_959264</name>
</gene>
<keyword evidence="3" id="KW-1185">Reference proteome</keyword>
<reference evidence="2" key="1">
    <citation type="submission" date="2023-03" db="EMBL/GenBank/DDBJ databases">
        <title>Massive genome expansion in bonnet fungi (Mycena s.s.) driven by repeated elements and novel gene families across ecological guilds.</title>
        <authorList>
            <consortium name="Lawrence Berkeley National Laboratory"/>
            <person name="Harder C.B."/>
            <person name="Miyauchi S."/>
            <person name="Viragh M."/>
            <person name="Kuo A."/>
            <person name="Thoen E."/>
            <person name="Andreopoulos B."/>
            <person name="Lu D."/>
            <person name="Skrede I."/>
            <person name="Drula E."/>
            <person name="Henrissat B."/>
            <person name="Morin E."/>
            <person name="Kohler A."/>
            <person name="Barry K."/>
            <person name="LaButti K."/>
            <person name="Morin E."/>
            <person name="Salamov A."/>
            <person name="Lipzen A."/>
            <person name="Mereny Z."/>
            <person name="Hegedus B."/>
            <person name="Baldrian P."/>
            <person name="Stursova M."/>
            <person name="Weitz H."/>
            <person name="Taylor A."/>
            <person name="Grigoriev I.V."/>
            <person name="Nagy L.G."/>
            <person name="Martin F."/>
            <person name="Kauserud H."/>
        </authorList>
    </citation>
    <scope>NUCLEOTIDE SEQUENCE</scope>
    <source>
        <strain evidence="2">CBHHK002</strain>
    </source>
</reference>
<dbReference type="Proteomes" id="UP001218218">
    <property type="component" value="Unassembled WGS sequence"/>
</dbReference>
<dbReference type="EMBL" id="JARIHO010000016">
    <property type="protein sequence ID" value="KAJ7349068.1"/>
    <property type="molecule type" value="Genomic_DNA"/>
</dbReference>
<organism evidence="2 3">
    <name type="scientific">Mycena albidolilacea</name>
    <dbReference type="NCBI Taxonomy" id="1033008"/>
    <lineage>
        <taxon>Eukaryota</taxon>
        <taxon>Fungi</taxon>
        <taxon>Dikarya</taxon>
        <taxon>Basidiomycota</taxon>
        <taxon>Agaricomycotina</taxon>
        <taxon>Agaricomycetes</taxon>
        <taxon>Agaricomycetidae</taxon>
        <taxon>Agaricales</taxon>
        <taxon>Marasmiineae</taxon>
        <taxon>Mycenaceae</taxon>
        <taxon>Mycena</taxon>
    </lineage>
</organism>
<sequence>MPGSDTPPLSSSCNRAQRSSPSRSFLLLETNGVNSSRTPCTADAAIASLKASVSPAQIEFLAFDLTSLRATKTTEEDFLEREAPGWWYGGALTYDGRRGELQACHFALALLLLRHVASLPDAHGRVVTLSSEGQRATQSRLF</sequence>
<evidence type="ECO:0000313" key="3">
    <source>
        <dbReference type="Proteomes" id="UP001218218"/>
    </source>
</evidence>
<feature type="compositionally biased region" description="Polar residues" evidence="1">
    <location>
        <begin position="7"/>
        <end position="21"/>
    </location>
</feature>
<evidence type="ECO:0000256" key="1">
    <source>
        <dbReference type="SAM" id="MobiDB-lite"/>
    </source>
</evidence>
<feature type="region of interest" description="Disordered" evidence="1">
    <location>
        <begin position="1"/>
        <end position="21"/>
    </location>
</feature>
<dbReference type="AlphaFoldDB" id="A0AAD7A4U7"/>
<comment type="caution">
    <text evidence="2">The sequence shown here is derived from an EMBL/GenBank/DDBJ whole genome shotgun (WGS) entry which is preliminary data.</text>
</comment>
<proteinExistence type="predicted"/>
<name>A0AAD7A4U7_9AGAR</name>
<evidence type="ECO:0000313" key="2">
    <source>
        <dbReference type="EMBL" id="KAJ7349068.1"/>
    </source>
</evidence>
<protein>
    <submittedName>
        <fullName evidence="2">Uncharacterized protein</fullName>
    </submittedName>
</protein>
<accession>A0AAD7A4U7</accession>